<organism evidence="17 18">
    <name type="scientific">Parvibaculum sedimenti</name>
    <dbReference type="NCBI Taxonomy" id="2608632"/>
    <lineage>
        <taxon>Bacteria</taxon>
        <taxon>Pseudomonadati</taxon>
        <taxon>Pseudomonadota</taxon>
        <taxon>Alphaproteobacteria</taxon>
        <taxon>Hyphomicrobiales</taxon>
        <taxon>Parvibaculaceae</taxon>
        <taxon>Parvibaculum</taxon>
    </lineage>
</organism>
<keyword evidence="7 15" id="KW-0479">Metal-binding</keyword>
<dbReference type="GO" id="GO:0016887">
    <property type="term" value="F:ATP hydrolysis activity"/>
    <property type="evidence" value="ECO:0007669"/>
    <property type="project" value="InterPro"/>
</dbReference>
<evidence type="ECO:0000256" key="11">
    <source>
        <dbReference type="ARBA" id="ARBA00022967"/>
    </source>
</evidence>
<dbReference type="SUPFAM" id="SSF81665">
    <property type="entry name" value="Calcium ATPase, transmembrane domain M"/>
    <property type="match status" value="1"/>
</dbReference>
<dbReference type="GO" id="GO:0055070">
    <property type="term" value="P:copper ion homeostasis"/>
    <property type="evidence" value="ECO:0007669"/>
    <property type="project" value="TreeGrafter"/>
</dbReference>
<evidence type="ECO:0000256" key="7">
    <source>
        <dbReference type="ARBA" id="ARBA00022723"/>
    </source>
</evidence>
<dbReference type="GO" id="GO:0043682">
    <property type="term" value="F:P-type divalent copper transporter activity"/>
    <property type="evidence" value="ECO:0007669"/>
    <property type="project" value="TreeGrafter"/>
</dbReference>
<protein>
    <submittedName>
        <fullName evidence="17">Cadmium-translocating P-type ATPase</fullName>
        <ecNumber evidence="17">3.6.3.3</ecNumber>
    </submittedName>
</protein>
<dbReference type="Gene3D" id="3.30.70.100">
    <property type="match status" value="1"/>
</dbReference>
<dbReference type="PROSITE" id="PS01047">
    <property type="entry name" value="HMA_1"/>
    <property type="match status" value="1"/>
</dbReference>
<sequence length="743" mass="78782">MSDAARETVGETATPLTSRADPGLFVRVDEGSREAKLDLVVQSMHCAGCMRRIERALGELDGVSFARANLSTKRVGVRWDPSRLKPAAIVEKLASIGFEAVPFDPKLIGALDENEGRKLLRAMGVAGFAAANVMLLSVSVWAGLVSDMEPETRALFYWISALIALPTIVYSGQPFFRSAFAALRNRQMNMDVPISLAVTLATSMSLVQTIANAEHVYFDASITLLFFLLIGRYLDVQARNRACEAAQNLLGLRAVAATVMEADGSQRSVPVEALEPGMLVAVAAGARVPADGVVASGISDVDTSLVTGESLPEVVRPGAHVFAGTMNITAPMQVTVTARDDQSLLAEIVRLMEAAEQGRSAYVRIADRAARIYAPSVHILALATVLFWLAMGAGFVTALTNAIAVLIVTCPCALGLAVPVVQVVATGRLLKHGILLKAPDGLERLAEVDTIVFDKTGTLTVGRPRLVDSVVSATDLAVGAALARSSRHPLSRALVESAGTKPLPVLTDIREEPGQGLEGRLGEEVVRLGSREWVGAPDFDGNAHGGPELWLRRGIARPCCFRFMDQLRPDAIETVRALKVLGFSIELLSGDREPAARAAAEALGISVWRAGARPDAKIARLKELASEGRKVLMVGDGLNDAPALRVAHVSMSPADASDISQTAADFIFQGAKLGAVIEAVEVAKKSRRLVFENFGLALAYNAVAIPLAFAGFVTPLIAAVAMSTSSITVTLNSLRLGRVRKAD</sequence>
<feature type="transmembrane region" description="Helical" evidence="15">
    <location>
        <begin position="372"/>
        <end position="396"/>
    </location>
</feature>
<dbReference type="Gene3D" id="2.70.150.10">
    <property type="entry name" value="Calcium-transporting ATPase, cytoplasmic transduction domain A"/>
    <property type="match status" value="1"/>
</dbReference>
<evidence type="ECO:0000256" key="9">
    <source>
        <dbReference type="ARBA" id="ARBA00022840"/>
    </source>
</evidence>
<feature type="transmembrane region" description="Helical" evidence="15">
    <location>
        <begin position="716"/>
        <end position="734"/>
    </location>
</feature>
<evidence type="ECO:0000259" key="16">
    <source>
        <dbReference type="PROSITE" id="PS50846"/>
    </source>
</evidence>
<feature type="transmembrane region" description="Helical" evidence="15">
    <location>
        <begin position="402"/>
        <end position="425"/>
    </location>
</feature>
<keyword evidence="10" id="KW-0460">Magnesium</keyword>
<dbReference type="PRINTS" id="PR00119">
    <property type="entry name" value="CATATPASE"/>
</dbReference>
<feature type="transmembrane region" description="Helical" evidence="15">
    <location>
        <begin position="216"/>
        <end position="234"/>
    </location>
</feature>
<dbReference type="PRINTS" id="PR00943">
    <property type="entry name" value="CUATPASE"/>
</dbReference>
<dbReference type="EMBL" id="WESC01000004">
    <property type="protein sequence ID" value="KAB7741318.1"/>
    <property type="molecule type" value="Genomic_DNA"/>
</dbReference>
<keyword evidence="4 15" id="KW-1003">Cell membrane</keyword>
<keyword evidence="5" id="KW-0597">Phosphoprotein</keyword>
<dbReference type="InterPro" id="IPR008250">
    <property type="entry name" value="ATPase_P-typ_transduc_dom_A_sf"/>
</dbReference>
<dbReference type="NCBIfam" id="TIGR01512">
    <property type="entry name" value="ATPase-IB2_Cd"/>
    <property type="match status" value="1"/>
</dbReference>
<dbReference type="NCBIfam" id="TIGR01494">
    <property type="entry name" value="ATPase_P-type"/>
    <property type="match status" value="2"/>
</dbReference>
<dbReference type="Pfam" id="PF00702">
    <property type="entry name" value="Hydrolase"/>
    <property type="match status" value="1"/>
</dbReference>
<keyword evidence="8 15" id="KW-0547">Nucleotide-binding</keyword>
<dbReference type="PROSITE" id="PS00154">
    <property type="entry name" value="ATPASE_E1_E2"/>
    <property type="match status" value="1"/>
</dbReference>
<keyword evidence="14 15" id="KW-0472">Membrane</keyword>
<dbReference type="Proteomes" id="UP000468901">
    <property type="component" value="Unassembled WGS sequence"/>
</dbReference>
<keyword evidence="13" id="KW-0406">Ion transport</keyword>
<evidence type="ECO:0000256" key="3">
    <source>
        <dbReference type="ARBA" id="ARBA00022448"/>
    </source>
</evidence>
<dbReference type="Gene3D" id="3.40.50.1000">
    <property type="entry name" value="HAD superfamily/HAD-like"/>
    <property type="match status" value="1"/>
</dbReference>
<evidence type="ECO:0000256" key="12">
    <source>
        <dbReference type="ARBA" id="ARBA00022989"/>
    </source>
</evidence>
<keyword evidence="12 15" id="KW-1133">Transmembrane helix</keyword>
<gene>
    <name evidence="17" type="primary">cadA</name>
    <name evidence="17" type="ORF">F2P47_06135</name>
</gene>
<evidence type="ECO:0000313" key="17">
    <source>
        <dbReference type="EMBL" id="KAB7741318.1"/>
    </source>
</evidence>
<proteinExistence type="inferred from homology"/>
<dbReference type="InterPro" id="IPR017969">
    <property type="entry name" value="Heavy-metal-associated_CS"/>
</dbReference>
<dbReference type="AlphaFoldDB" id="A0A6N6VNI3"/>
<evidence type="ECO:0000256" key="10">
    <source>
        <dbReference type="ARBA" id="ARBA00022842"/>
    </source>
</evidence>
<dbReference type="SUPFAM" id="SSF55008">
    <property type="entry name" value="HMA, heavy metal-associated domain"/>
    <property type="match status" value="1"/>
</dbReference>
<dbReference type="Pfam" id="PF00403">
    <property type="entry name" value="HMA"/>
    <property type="match status" value="1"/>
</dbReference>
<dbReference type="InterPro" id="IPR023298">
    <property type="entry name" value="ATPase_P-typ_TM_dom_sf"/>
</dbReference>
<evidence type="ECO:0000256" key="5">
    <source>
        <dbReference type="ARBA" id="ARBA00022553"/>
    </source>
</evidence>
<keyword evidence="17" id="KW-0378">Hydrolase</keyword>
<dbReference type="InterPro" id="IPR006121">
    <property type="entry name" value="HMA_dom"/>
</dbReference>
<keyword evidence="6 15" id="KW-0812">Transmembrane</keyword>
<evidence type="ECO:0000256" key="6">
    <source>
        <dbReference type="ARBA" id="ARBA00022692"/>
    </source>
</evidence>
<dbReference type="CDD" id="cd00371">
    <property type="entry name" value="HMA"/>
    <property type="match status" value="1"/>
</dbReference>
<dbReference type="EC" id="3.6.3.3" evidence="17"/>
<dbReference type="InterPro" id="IPR001757">
    <property type="entry name" value="P_typ_ATPase"/>
</dbReference>
<dbReference type="InterPro" id="IPR059000">
    <property type="entry name" value="ATPase_P-type_domA"/>
</dbReference>
<keyword evidence="9 15" id="KW-0067">ATP-binding</keyword>
<dbReference type="InterPro" id="IPR036412">
    <property type="entry name" value="HAD-like_sf"/>
</dbReference>
<comment type="subcellular location">
    <subcellularLocation>
        <location evidence="1">Cell membrane</location>
        <topology evidence="1">Multi-pass membrane protein</topology>
    </subcellularLocation>
</comment>
<dbReference type="GO" id="GO:0005886">
    <property type="term" value="C:plasma membrane"/>
    <property type="evidence" value="ECO:0007669"/>
    <property type="project" value="UniProtKB-SubCell"/>
</dbReference>
<dbReference type="PROSITE" id="PS50846">
    <property type="entry name" value="HMA_2"/>
    <property type="match status" value="1"/>
</dbReference>
<dbReference type="InterPro" id="IPR036163">
    <property type="entry name" value="HMA_dom_sf"/>
</dbReference>
<dbReference type="SUPFAM" id="SSF56784">
    <property type="entry name" value="HAD-like"/>
    <property type="match status" value="1"/>
</dbReference>
<evidence type="ECO:0000256" key="4">
    <source>
        <dbReference type="ARBA" id="ARBA00022475"/>
    </source>
</evidence>
<dbReference type="NCBIfam" id="TIGR01525">
    <property type="entry name" value="ATPase-IB_hvy"/>
    <property type="match status" value="1"/>
</dbReference>
<comment type="caution">
    <text evidence="17">The sequence shown here is derived from an EMBL/GenBank/DDBJ whole genome shotgun (WGS) entry which is preliminary data.</text>
</comment>
<dbReference type="GO" id="GO:0005507">
    <property type="term" value="F:copper ion binding"/>
    <property type="evidence" value="ECO:0007669"/>
    <property type="project" value="TreeGrafter"/>
</dbReference>
<accession>A0A6N6VNI3</accession>
<reference evidence="17 18" key="1">
    <citation type="submission" date="2019-09" db="EMBL/GenBank/DDBJ databases">
        <title>Parvibaculum sedimenti sp. nov., isolated from sediment.</title>
        <authorList>
            <person name="Wang Y."/>
        </authorList>
    </citation>
    <scope>NUCLEOTIDE SEQUENCE [LARGE SCALE GENOMIC DNA]</scope>
    <source>
        <strain evidence="17 18">HXT-9</strain>
    </source>
</reference>
<evidence type="ECO:0000256" key="2">
    <source>
        <dbReference type="ARBA" id="ARBA00006024"/>
    </source>
</evidence>
<evidence type="ECO:0000256" key="14">
    <source>
        <dbReference type="ARBA" id="ARBA00023136"/>
    </source>
</evidence>
<dbReference type="PANTHER" id="PTHR43520">
    <property type="entry name" value="ATP7, ISOFORM B"/>
    <property type="match status" value="1"/>
</dbReference>
<name>A0A6N6VNI3_9HYPH</name>
<evidence type="ECO:0000256" key="15">
    <source>
        <dbReference type="RuleBase" id="RU362081"/>
    </source>
</evidence>
<evidence type="ECO:0000256" key="1">
    <source>
        <dbReference type="ARBA" id="ARBA00004651"/>
    </source>
</evidence>
<dbReference type="InterPro" id="IPR018303">
    <property type="entry name" value="ATPase_P-typ_P_site"/>
</dbReference>
<keyword evidence="11" id="KW-1278">Translocase</keyword>
<dbReference type="InterPro" id="IPR027256">
    <property type="entry name" value="P-typ_ATPase_IB"/>
</dbReference>
<evidence type="ECO:0000313" key="18">
    <source>
        <dbReference type="Proteomes" id="UP000468901"/>
    </source>
</evidence>
<dbReference type="RefSeq" id="WP_152215288.1">
    <property type="nucleotide sequence ID" value="NZ_WESC01000004.1"/>
</dbReference>
<comment type="similarity">
    <text evidence="2 15">Belongs to the cation transport ATPase (P-type) (TC 3.A.3) family. Type IB subfamily.</text>
</comment>
<keyword evidence="18" id="KW-1185">Reference proteome</keyword>
<evidence type="ECO:0000256" key="13">
    <source>
        <dbReference type="ARBA" id="ARBA00023065"/>
    </source>
</evidence>
<feature type="transmembrane region" description="Helical" evidence="15">
    <location>
        <begin position="154"/>
        <end position="171"/>
    </location>
</feature>
<dbReference type="Gene3D" id="3.40.1110.10">
    <property type="entry name" value="Calcium-transporting ATPase, cytoplasmic domain N"/>
    <property type="match status" value="1"/>
</dbReference>
<keyword evidence="3" id="KW-0813">Transport</keyword>
<dbReference type="SUPFAM" id="SSF81653">
    <property type="entry name" value="Calcium ATPase, transduction domain A"/>
    <property type="match status" value="1"/>
</dbReference>
<evidence type="ECO:0000256" key="8">
    <source>
        <dbReference type="ARBA" id="ARBA00022741"/>
    </source>
</evidence>
<feature type="transmembrane region" description="Helical" evidence="15">
    <location>
        <begin position="192"/>
        <end position="210"/>
    </location>
</feature>
<dbReference type="GO" id="GO:0005524">
    <property type="term" value="F:ATP binding"/>
    <property type="evidence" value="ECO:0007669"/>
    <property type="project" value="UniProtKB-UniRule"/>
</dbReference>
<feature type="transmembrane region" description="Helical" evidence="15">
    <location>
        <begin position="689"/>
        <end position="710"/>
    </location>
</feature>
<feature type="transmembrane region" description="Helical" evidence="15">
    <location>
        <begin position="119"/>
        <end position="142"/>
    </location>
</feature>
<dbReference type="InterPro" id="IPR023299">
    <property type="entry name" value="ATPase_P-typ_cyto_dom_N"/>
</dbReference>
<dbReference type="Pfam" id="PF00122">
    <property type="entry name" value="E1-E2_ATPase"/>
    <property type="match status" value="1"/>
</dbReference>
<feature type="domain" description="HMA" evidence="16">
    <location>
        <begin position="35"/>
        <end position="101"/>
    </location>
</feature>
<dbReference type="InterPro" id="IPR023214">
    <property type="entry name" value="HAD_sf"/>
</dbReference>
<dbReference type="NCBIfam" id="TIGR01511">
    <property type="entry name" value="ATPase-IB1_Cu"/>
    <property type="match status" value="1"/>
</dbReference>
<dbReference type="PANTHER" id="PTHR43520:SF5">
    <property type="entry name" value="CATION-TRANSPORTING P-TYPE ATPASE-RELATED"/>
    <property type="match status" value="1"/>
</dbReference>